<evidence type="ECO:0000256" key="7">
    <source>
        <dbReference type="ARBA" id="ARBA00023136"/>
    </source>
</evidence>
<keyword evidence="4" id="KW-0813">Transport</keyword>
<reference evidence="9 10" key="1">
    <citation type="submission" date="2015-04" db="EMBL/GenBank/DDBJ databases">
        <title>Complete genome sequence of Schizopora paradoxa KUC8140, a cosmopolitan wood degrader in East Asia.</title>
        <authorList>
            <consortium name="DOE Joint Genome Institute"/>
            <person name="Min B."/>
            <person name="Park H."/>
            <person name="Jang Y."/>
            <person name="Kim J.-J."/>
            <person name="Kim K.H."/>
            <person name="Pangilinan J."/>
            <person name="Lipzen A."/>
            <person name="Riley R."/>
            <person name="Grigoriev I.V."/>
            <person name="Spatafora J.W."/>
            <person name="Choi I.-G."/>
        </authorList>
    </citation>
    <scope>NUCLEOTIDE SEQUENCE [LARGE SCALE GENOMIC DNA]</scope>
    <source>
        <strain evidence="9 10">KUC8140</strain>
    </source>
</reference>
<feature type="compositionally biased region" description="Low complexity" evidence="8">
    <location>
        <begin position="20"/>
        <end position="41"/>
    </location>
</feature>
<comment type="similarity">
    <text evidence="2">Belongs to the COG1 family.</text>
</comment>
<dbReference type="GO" id="GO:0017119">
    <property type="term" value="C:Golgi transport complex"/>
    <property type="evidence" value="ECO:0007669"/>
    <property type="project" value="InterPro"/>
</dbReference>
<feature type="region of interest" description="Disordered" evidence="8">
    <location>
        <begin position="834"/>
        <end position="861"/>
    </location>
</feature>
<dbReference type="EMBL" id="KQ085882">
    <property type="protein sequence ID" value="KLO20641.1"/>
    <property type="molecule type" value="Genomic_DNA"/>
</dbReference>
<evidence type="ECO:0000256" key="8">
    <source>
        <dbReference type="SAM" id="MobiDB-lite"/>
    </source>
</evidence>
<dbReference type="Proteomes" id="UP000053477">
    <property type="component" value="Unassembled WGS sequence"/>
</dbReference>
<organism evidence="9 10">
    <name type="scientific">Schizopora paradoxa</name>
    <dbReference type="NCBI Taxonomy" id="27342"/>
    <lineage>
        <taxon>Eukaryota</taxon>
        <taxon>Fungi</taxon>
        <taxon>Dikarya</taxon>
        <taxon>Basidiomycota</taxon>
        <taxon>Agaricomycotina</taxon>
        <taxon>Agaricomycetes</taxon>
        <taxon>Hymenochaetales</taxon>
        <taxon>Schizoporaceae</taxon>
        <taxon>Schizopora</taxon>
    </lineage>
</organism>
<feature type="compositionally biased region" description="Low complexity" evidence="8">
    <location>
        <begin position="1"/>
        <end position="12"/>
    </location>
</feature>
<gene>
    <name evidence="9" type="ORF">SCHPADRAFT_897903</name>
</gene>
<evidence type="ECO:0000256" key="3">
    <source>
        <dbReference type="ARBA" id="ARBA00020978"/>
    </source>
</evidence>
<sequence>MAASTSSRRASSGHIPSNNSRRTSTTRMAPSTPSSSSVQPPQMTKGHSFSTSVATTKTIGMYVSDPDEIFTKRTIAEVRAVLHKVKFDADAKQEELRLMVGERYRDLLQASTSIIEISQLSKNVHQLVSQMETTTSLQVQSKVVNGTSAKSANNDDQLHALQCIAAHVKLLIDASEHLWRFLERRRYLHAAWLFLLCRVVHRSLVRADEDNSQSWMAQGINVMEQFPLVQRQWDSLTQFRAQISHKATLSLRDQAFGIPDVCGTILALHLLDSLPFMDGLDLLLKQRTRSLTTILGAQRDFSKPVSSIKVQSPTPAEIEVEVLSAVRQSLEAISCTIGVVRHAFQKGSPPFLLQILQLTQVDGHIPESIPPEIRISTPSLLASLPGGTIFSSLPPDIKAYRPFIDVKSSSANIDRSNVSTRLRSWLVDTCTRGKDSFNAWLRRLTTIEEVWKVNQSTYEWLSRDDRLDDDDKDYIQNVFNDVSRTRVGEIFLAKLEDMSTSFTTSLDECLASIREGSATSDFDLSPSKFLLSAPPSPSLIHSGIGPHRAEASLQRFRLSIKHRIDSSTPLVESLCSAVEAAAKSLRSELNTVSQSSEFFSPLQDLSLSSAERSLGRIVAHIEHTLSESIESDQLSKVVFCGRIAHIFSNSLVSSELSCSDPFKTSFQARASENYVNAVNRWAAVVSSDTAKKFTSRVTEAMSQSPSRPSPMLAGVLVNLTASVTNWGFFRDREHRSYVAERLLDEFANKISKGVQDLSKPVPLSLIWDLHFVRQLCGAWGESLAQAIKILNQRIREVTPTDPPSPVLAKVEETVSQSISQMSLLLAPILPNPPPLTTVKSPKSPTFKTSERRSSTSRTREAISDNDFPVLALAKPSSRFGSLWVSEQ</sequence>
<feature type="compositionally biased region" description="Basic and acidic residues" evidence="8">
    <location>
        <begin position="848"/>
        <end position="861"/>
    </location>
</feature>
<dbReference type="InterPro" id="IPR033370">
    <property type="entry name" value="COG1"/>
</dbReference>
<feature type="region of interest" description="Disordered" evidence="8">
    <location>
        <begin position="1"/>
        <end position="51"/>
    </location>
</feature>
<evidence type="ECO:0000256" key="5">
    <source>
        <dbReference type="ARBA" id="ARBA00022927"/>
    </source>
</evidence>
<dbReference type="PANTHER" id="PTHR31658:SF0">
    <property type="entry name" value="CONSERVED OLIGOMERIC GOLGI COMPLEX SUBUNIT 1"/>
    <property type="match status" value="1"/>
</dbReference>
<dbReference type="OrthoDB" id="46189at2759"/>
<feature type="compositionally biased region" description="Polar residues" evidence="8">
    <location>
        <begin position="837"/>
        <end position="847"/>
    </location>
</feature>
<keyword evidence="5" id="KW-0653">Protein transport</keyword>
<dbReference type="STRING" id="27342.A0A0H2SU37"/>
<keyword evidence="6" id="KW-0333">Golgi apparatus</keyword>
<proteinExistence type="inferred from homology"/>
<evidence type="ECO:0000256" key="1">
    <source>
        <dbReference type="ARBA" id="ARBA00004395"/>
    </source>
</evidence>
<name>A0A0H2SU37_9AGAM</name>
<dbReference type="GO" id="GO:0000139">
    <property type="term" value="C:Golgi membrane"/>
    <property type="evidence" value="ECO:0007669"/>
    <property type="project" value="UniProtKB-SubCell"/>
</dbReference>
<evidence type="ECO:0000313" key="9">
    <source>
        <dbReference type="EMBL" id="KLO20641.1"/>
    </source>
</evidence>
<evidence type="ECO:0000256" key="2">
    <source>
        <dbReference type="ARBA" id="ARBA00006653"/>
    </source>
</evidence>
<evidence type="ECO:0000256" key="4">
    <source>
        <dbReference type="ARBA" id="ARBA00022448"/>
    </source>
</evidence>
<evidence type="ECO:0000313" key="10">
    <source>
        <dbReference type="Proteomes" id="UP000053477"/>
    </source>
</evidence>
<evidence type="ECO:0000256" key="6">
    <source>
        <dbReference type="ARBA" id="ARBA00023034"/>
    </source>
</evidence>
<dbReference type="PANTHER" id="PTHR31658">
    <property type="entry name" value="CONSERVED OLIGOMERIC GOLGI COMPLEX SUBUNIT 1"/>
    <property type="match status" value="1"/>
</dbReference>
<dbReference type="AlphaFoldDB" id="A0A0H2SU37"/>
<dbReference type="Pfam" id="PF08700">
    <property type="entry name" value="VPS51_Exo84_N"/>
    <property type="match status" value="1"/>
</dbReference>
<keyword evidence="7" id="KW-0472">Membrane</keyword>
<accession>A0A0H2SU37</accession>
<keyword evidence="10" id="KW-1185">Reference proteome</keyword>
<comment type="subcellular location">
    <subcellularLocation>
        <location evidence="1">Golgi apparatus membrane</location>
        <topology evidence="1">Peripheral membrane protein</topology>
    </subcellularLocation>
</comment>
<dbReference type="InParanoid" id="A0A0H2SU37"/>
<protein>
    <recommendedName>
        <fullName evidence="3">Conserved oligomeric Golgi complex subunit 1</fullName>
    </recommendedName>
</protein>
<dbReference type="GO" id="GO:0006891">
    <property type="term" value="P:intra-Golgi vesicle-mediated transport"/>
    <property type="evidence" value="ECO:0007669"/>
    <property type="project" value="InterPro"/>
</dbReference>
<dbReference type="GO" id="GO:0015031">
    <property type="term" value="P:protein transport"/>
    <property type="evidence" value="ECO:0007669"/>
    <property type="project" value="UniProtKB-KW"/>
</dbReference>